<feature type="region of interest" description="Disordered" evidence="1">
    <location>
        <begin position="47"/>
        <end position="103"/>
    </location>
</feature>
<evidence type="ECO:0000313" key="3">
    <source>
        <dbReference type="Proteomes" id="UP000676336"/>
    </source>
</evidence>
<name>A0A8S3HLZ3_9BILA</name>
<feature type="region of interest" description="Disordered" evidence="1">
    <location>
        <begin position="1"/>
        <end position="30"/>
    </location>
</feature>
<organism evidence="2 3">
    <name type="scientific">Rotaria magnacalcarata</name>
    <dbReference type="NCBI Taxonomy" id="392030"/>
    <lineage>
        <taxon>Eukaryota</taxon>
        <taxon>Metazoa</taxon>
        <taxon>Spiralia</taxon>
        <taxon>Gnathifera</taxon>
        <taxon>Rotifera</taxon>
        <taxon>Eurotatoria</taxon>
        <taxon>Bdelloidea</taxon>
        <taxon>Philodinida</taxon>
        <taxon>Philodinidae</taxon>
        <taxon>Rotaria</taxon>
    </lineage>
</organism>
<protein>
    <submittedName>
        <fullName evidence="2">Uncharacterized protein</fullName>
    </submittedName>
</protein>
<gene>
    <name evidence="2" type="ORF">SMN809_LOCUS69514</name>
</gene>
<comment type="caution">
    <text evidence="2">The sequence shown here is derived from an EMBL/GenBank/DDBJ whole genome shotgun (WGS) entry which is preliminary data.</text>
</comment>
<dbReference type="EMBL" id="CAJOBI010319654">
    <property type="protein sequence ID" value="CAF5182945.1"/>
    <property type="molecule type" value="Genomic_DNA"/>
</dbReference>
<evidence type="ECO:0000256" key="1">
    <source>
        <dbReference type="SAM" id="MobiDB-lite"/>
    </source>
</evidence>
<evidence type="ECO:0000313" key="2">
    <source>
        <dbReference type="EMBL" id="CAF5182945.1"/>
    </source>
</evidence>
<accession>A0A8S3HLZ3</accession>
<feature type="compositionally biased region" description="Low complexity" evidence="1">
    <location>
        <begin position="9"/>
        <end position="19"/>
    </location>
</feature>
<proteinExistence type="predicted"/>
<dbReference type="Proteomes" id="UP000676336">
    <property type="component" value="Unassembled WGS sequence"/>
</dbReference>
<feature type="compositionally biased region" description="Polar residues" evidence="1">
    <location>
        <begin position="50"/>
        <end position="83"/>
    </location>
</feature>
<sequence>MENSKHSYRSSSISSAALSQQNPTKGLKSLASSDFEYVGRLVTRERPVIRTSSSIQQSHVFPQNKNQYFPSNASQRRNVYEEQSASSSDSDDNSDGLSKPLGVIKISDRHVRESI</sequence>
<dbReference type="AlphaFoldDB" id="A0A8S3HLZ3"/>
<reference evidence="2" key="1">
    <citation type="submission" date="2021-02" db="EMBL/GenBank/DDBJ databases">
        <authorList>
            <person name="Nowell W R."/>
        </authorList>
    </citation>
    <scope>NUCLEOTIDE SEQUENCE</scope>
</reference>